<dbReference type="EMBL" id="AP003254">
    <property type="protein sequence ID" value="BAD81869.1"/>
    <property type="molecule type" value="Genomic_DNA"/>
</dbReference>
<proteinExistence type="predicted"/>
<accession>Q5N9J5</accession>
<reference evidence="3" key="2">
    <citation type="journal article" date="2005" name="Nature">
        <title>The map-based sequence of the rice genome.</title>
        <authorList>
            <consortium name="International rice genome sequencing project (IRGSP)"/>
            <person name="Matsumoto T."/>
            <person name="Wu J."/>
            <person name="Kanamori H."/>
            <person name="Katayose Y."/>
            <person name="Fujisawa M."/>
            <person name="Namiki N."/>
            <person name="Mizuno H."/>
            <person name="Yamamoto K."/>
            <person name="Antonio B.A."/>
            <person name="Baba T."/>
            <person name="Sakata K."/>
            <person name="Nagamura Y."/>
            <person name="Aoki H."/>
            <person name="Arikawa K."/>
            <person name="Arita K."/>
            <person name="Bito T."/>
            <person name="Chiden Y."/>
            <person name="Fujitsuka N."/>
            <person name="Fukunaka R."/>
            <person name="Hamada M."/>
            <person name="Harada C."/>
            <person name="Hayashi A."/>
            <person name="Hijishita S."/>
            <person name="Honda M."/>
            <person name="Hosokawa S."/>
            <person name="Ichikawa Y."/>
            <person name="Idonuma A."/>
            <person name="Iijima M."/>
            <person name="Ikeda M."/>
            <person name="Ikeno M."/>
            <person name="Ito K."/>
            <person name="Ito S."/>
            <person name="Ito T."/>
            <person name="Ito Y."/>
            <person name="Ito Y."/>
            <person name="Iwabuchi A."/>
            <person name="Kamiya K."/>
            <person name="Karasawa W."/>
            <person name="Kurita K."/>
            <person name="Katagiri S."/>
            <person name="Kikuta A."/>
            <person name="Kobayashi H."/>
            <person name="Kobayashi N."/>
            <person name="Machita K."/>
            <person name="Maehara T."/>
            <person name="Masukawa M."/>
            <person name="Mizubayashi T."/>
            <person name="Mukai Y."/>
            <person name="Nagasaki H."/>
            <person name="Nagata Y."/>
            <person name="Naito S."/>
            <person name="Nakashima M."/>
            <person name="Nakama Y."/>
            <person name="Nakamichi Y."/>
            <person name="Nakamura M."/>
            <person name="Meguro A."/>
            <person name="Negishi M."/>
            <person name="Ohta I."/>
            <person name="Ohta T."/>
            <person name="Okamoto M."/>
            <person name="Ono N."/>
            <person name="Saji S."/>
            <person name="Sakaguchi M."/>
            <person name="Sakai K."/>
            <person name="Shibata M."/>
            <person name="Shimokawa T."/>
            <person name="Song J."/>
            <person name="Takazaki Y."/>
            <person name="Terasawa K."/>
            <person name="Tsugane M."/>
            <person name="Tsuji K."/>
            <person name="Ueda S."/>
            <person name="Waki K."/>
            <person name="Yamagata H."/>
            <person name="Yamamoto M."/>
            <person name="Yamamoto S."/>
            <person name="Yamane H."/>
            <person name="Yoshiki S."/>
            <person name="Yoshihara R."/>
            <person name="Yukawa K."/>
            <person name="Zhong H."/>
            <person name="Yano M."/>
            <person name="Yuan Q."/>
            <person name="Ouyang S."/>
            <person name="Liu J."/>
            <person name="Jones K.M."/>
            <person name="Gansberger K."/>
            <person name="Moffat K."/>
            <person name="Hill J."/>
            <person name="Bera J."/>
            <person name="Fadrosh D."/>
            <person name="Jin S."/>
            <person name="Johri S."/>
            <person name="Kim M."/>
            <person name="Overton L."/>
            <person name="Reardon M."/>
            <person name="Tsitrin T."/>
            <person name="Vuong H."/>
            <person name="Weaver B."/>
            <person name="Ciecko A."/>
            <person name="Tallon L."/>
            <person name="Jackson J."/>
            <person name="Pai G."/>
            <person name="Aken S.V."/>
            <person name="Utterback T."/>
            <person name="Reidmuller S."/>
            <person name="Feldblyum T."/>
            <person name="Hsiao J."/>
            <person name="Zismann V."/>
            <person name="Iobst S."/>
            <person name="de Vazeille A.R."/>
            <person name="Buell C.R."/>
            <person name="Ying K."/>
            <person name="Li Y."/>
            <person name="Lu T."/>
            <person name="Huang Y."/>
            <person name="Zhao Q."/>
            <person name="Feng Q."/>
            <person name="Zhang L."/>
            <person name="Zhu J."/>
            <person name="Weng Q."/>
            <person name="Mu J."/>
            <person name="Lu Y."/>
            <person name="Fan D."/>
            <person name="Liu Y."/>
            <person name="Guan J."/>
            <person name="Zhang Y."/>
            <person name="Yu S."/>
            <person name="Liu X."/>
            <person name="Zhang Y."/>
            <person name="Hong G."/>
            <person name="Han B."/>
            <person name="Choisne N."/>
            <person name="Demange N."/>
            <person name="Orjeda G."/>
            <person name="Samain S."/>
            <person name="Cattolico L."/>
            <person name="Pelletier E."/>
            <person name="Couloux A."/>
            <person name="Segurens B."/>
            <person name="Wincker P."/>
            <person name="D'Hont A."/>
            <person name="Scarpelli C."/>
            <person name="Weissenbach J."/>
            <person name="Salanoubat M."/>
            <person name="Quetier F."/>
            <person name="Yu Y."/>
            <person name="Kim H.R."/>
            <person name="Rambo T."/>
            <person name="Currie J."/>
            <person name="Collura K."/>
            <person name="Luo M."/>
            <person name="Yang T."/>
            <person name="Ammiraju J.S.S."/>
            <person name="Engler F."/>
            <person name="Soderlund C."/>
            <person name="Wing R.A."/>
            <person name="Palmer L.E."/>
            <person name="de la Bastide M."/>
            <person name="Spiegel L."/>
            <person name="Nascimento L."/>
            <person name="Zutavern T."/>
            <person name="O'Shaughnessy A."/>
            <person name="Dike S."/>
            <person name="Dedhia N."/>
            <person name="Preston R."/>
            <person name="Balija V."/>
            <person name="McCombie W.R."/>
            <person name="Chow T."/>
            <person name="Chen H."/>
            <person name="Chung M."/>
            <person name="Chen C."/>
            <person name="Shaw J."/>
            <person name="Wu H."/>
            <person name="Hsiao K."/>
            <person name="Chao Y."/>
            <person name="Chu M."/>
            <person name="Cheng C."/>
            <person name="Hour A."/>
            <person name="Lee P."/>
            <person name="Lin S."/>
            <person name="Lin Y."/>
            <person name="Liou J."/>
            <person name="Liu S."/>
            <person name="Hsing Y."/>
            <person name="Raghuvanshi S."/>
            <person name="Mohanty A."/>
            <person name="Bharti A.K."/>
            <person name="Gaur A."/>
            <person name="Gupta V."/>
            <person name="Kumar D."/>
            <person name="Ravi V."/>
            <person name="Vij S."/>
            <person name="Kapur A."/>
            <person name="Khurana P."/>
            <person name="Khurana P."/>
            <person name="Khurana J.P."/>
            <person name="Tyagi A.K."/>
            <person name="Gaikwad K."/>
            <person name="Singh A."/>
            <person name="Dalal V."/>
            <person name="Srivastava S."/>
            <person name="Dixit A."/>
            <person name="Pal A.K."/>
            <person name="Ghazi I.A."/>
            <person name="Yadav M."/>
            <person name="Pandit A."/>
            <person name="Bhargava A."/>
            <person name="Sureshbabu K."/>
            <person name="Batra K."/>
            <person name="Sharma T.R."/>
            <person name="Mohapatra T."/>
            <person name="Singh N.K."/>
            <person name="Messing J."/>
            <person name="Nelson A.B."/>
            <person name="Fuks G."/>
            <person name="Kavchok S."/>
            <person name="Keizer G."/>
            <person name="Linton E."/>
            <person name="Llaca V."/>
            <person name="Song R."/>
            <person name="Tanyolac B."/>
            <person name="Young S."/>
            <person name="Ho-Il K."/>
            <person name="Hahn J.H."/>
            <person name="Sangsakoo G."/>
            <person name="Vanavichit A."/>
            <person name="de Mattos Luiz.A.T."/>
            <person name="Zimmer P.D."/>
            <person name="Malone G."/>
            <person name="Dellagostin O."/>
            <person name="de Oliveira A.C."/>
            <person name="Bevan M."/>
            <person name="Bancroft I."/>
            <person name="Minx P."/>
            <person name="Cordum H."/>
            <person name="Wilson R."/>
            <person name="Cheng Z."/>
            <person name="Jin W."/>
            <person name="Jiang J."/>
            <person name="Leong S.A."/>
            <person name="Iwama H."/>
            <person name="Gojobori T."/>
            <person name="Itoh T."/>
            <person name="Niimura Y."/>
            <person name="Fujii Y."/>
            <person name="Habara T."/>
            <person name="Sakai H."/>
            <person name="Sato Y."/>
            <person name="Wilson G."/>
            <person name="Kumar K."/>
            <person name="McCouch S."/>
            <person name="Juretic N."/>
            <person name="Hoen D."/>
            <person name="Wright S."/>
            <person name="Bruskiewich R."/>
            <person name="Bureau T."/>
            <person name="Miyao A."/>
            <person name="Hirochika H."/>
            <person name="Nishikawa T."/>
            <person name="Kadowaki K."/>
            <person name="Sugiura M."/>
            <person name="Burr B."/>
            <person name="Sasaki T."/>
        </authorList>
    </citation>
    <scope>NUCLEOTIDE SEQUENCE [LARGE SCALE GENOMIC DNA]</scope>
    <source>
        <strain evidence="3">cv. Nipponbare</strain>
    </source>
</reference>
<organism evidence="1">
    <name type="scientific">Oryza sativa subsp. japonica</name>
    <name type="common">Rice</name>
    <dbReference type="NCBI Taxonomy" id="39947"/>
    <lineage>
        <taxon>Eukaryota</taxon>
        <taxon>Viridiplantae</taxon>
        <taxon>Streptophyta</taxon>
        <taxon>Embryophyta</taxon>
        <taxon>Tracheophyta</taxon>
        <taxon>Spermatophyta</taxon>
        <taxon>Magnoliopsida</taxon>
        <taxon>Liliopsida</taxon>
        <taxon>Poales</taxon>
        <taxon>Poaceae</taxon>
        <taxon>BOP clade</taxon>
        <taxon>Oryzoideae</taxon>
        <taxon>Oryzeae</taxon>
        <taxon>Oryzinae</taxon>
        <taxon>Oryza</taxon>
        <taxon>Oryza sativa</taxon>
    </lineage>
</organism>
<accession>Q5N8I6</accession>
<protein>
    <submittedName>
        <fullName evidence="1">Uncharacterized protein</fullName>
    </submittedName>
</protein>
<sequence>MVVWVVQAHCGLMAVTRDSGYGSGDRQVGLARRRSAWAAQRRRHRSEHQAAVQFSTRSSRHGRVVDSGAAARQWLNGYRRLAASRLTEENEGQNILRIDYSTSV</sequence>
<name>Q5N8I6_ORYSJ</name>
<reference evidence="1" key="1">
    <citation type="journal article" date="2002" name="Nature">
        <title>The genome sequence and structure of rice chromosome 1.</title>
        <authorList>
            <person name="Sasaki T."/>
            <person name="Matsumoto T."/>
            <person name="Yamamoto K."/>
            <person name="Sakata K."/>
            <person name="Baba T."/>
            <person name="Katayose Y."/>
            <person name="Wu J."/>
            <person name="Niimura Y."/>
            <person name="Cheng Z."/>
            <person name="Nagamura Y."/>
            <person name="Antonio B.A."/>
            <person name="Kanamori H."/>
            <person name="Hosokawa S."/>
            <person name="Masukawa M."/>
            <person name="Arikawa K."/>
            <person name="Chiden Y."/>
            <person name="Hayashi M."/>
            <person name="Okamoto M."/>
            <person name="Ando T."/>
            <person name="Aoki H."/>
            <person name="Arita K."/>
            <person name="Hamada M."/>
            <person name="Harada C."/>
            <person name="Hijishita S."/>
            <person name="Honda M."/>
            <person name="Ichikawa Y."/>
            <person name="Idonuma A."/>
            <person name="Iijima M."/>
            <person name="Ikeda M."/>
            <person name="Ikeno M."/>
            <person name="Itoh S."/>
            <person name="Itoh T."/>
            <person name="Itoh Y."/>
            <person name="Itoh Y."/>
            <person name="Iwabuchi A."/>
            <person name="Kamiya K."/>
            <person name="Karasawa W."/>
            <person name="Katagiri S."/>
            <person name="Kikuta A."/>
            <person name="Kobayashi N."/>
            <person name="Kono I."/>
            <person name="Machita K."/>
            <person name="Maehara T."/>
            <person name="Mizuno H."/>
            <person name="Mizubayashi T."/>
            <person name="Mukai Y."/>
            <person name="Nagasaki H."/>
            <person name="Nakashima M."/>
            <person name="Nakama Y."/>
            <person name="Nakamichi Y."/>
            <person name="Nakamura M."/>
            <person name="Namiki N."/>
            <person name="Negishi M."/>
            <person name="Ohta I."/>
            <person name="Ono N."/>
            <person name="Saji S."/>
            <person name="Sakai K."/>
            <person name="Shibata M."/>
            <person name="Shimokawa T."/>
            <person name="Shomura A."/>
            <person name="Song J."/>
            <person name="Takazaki Y."/>
            <person name="Terasawa K."/>
            <person name="Tsuji K."/>
            <person name="Waki K."/>
            <person name="Yamagata H."/>
            <person name="Yamane H."/>
            <person name="Yoshiki S."/>
            <person name="Yoshihara R."/>
            <person name="Yukawa K."/>
            <person name="Zhong H."/>
            <person name="Iwama H."/>
            <person name="Endo T."/>
            <person name="Ito H."/>
            <person name="Hahn J.H."/>
            <person name="Kim H.I."/>
            <person name="Eun M.Y."/>
            <person name="Yano M."/>
            <person name="Jiang J."/>
            <person name="Gojobori T."/>
        </authorList>
    </citation>
    <scope>NUCLEOTIDE SEQUENCE</scope>
</reference>
<dbReference type="Proteomes" id="UP000000763">
    <property type="component" value="Chromosome 1"/>
</dbReference>
<dbReference type="EMBL" id="AP003378">
    <property type="protein sequence ID" value="BAD82211.1"/>
    <property type="molecule type" value="Genomic_DNA"/>
</dbReference>
<evidence type="ECO:0000313" key="2">
    <source>
        <dbReference type="EMBL" id="BAD82211.1"/>
    </source>
</evidence>
<reference evidence="3" key="3">
    <citation type="journal article" date="2008" name="Nucleic Acids Res.">
        <title>The rice annotation project database (RAP-DB): 2008 update.</title>
        <authorList>
            <consortium name="The rice annotation project (RAP)"/>
        </authorList>
    </citation>
    <scope>GENOME REANNOTATION</scope>
    <source>
        <strain evidence="3">cv. Nipponbare</strain>
    </source>
</reference>
<dbReference type="Proteomes" id="UP000817658">
    <property type="component" value="Chromosome 1"/>
</dbReference>
<dbReference type="AlphaFoldDB" id="Q5N8I6"/>
<evidence type="ECO:0000313" key="1">
    <source>
        <dbReference type="EMBL" id="BAD81869.1"/>
    </source>
</evidence>
<evidence type="ECO:0000313" key="3">
    <source>
        <dbReference type="Proteomes" id="UP000000763"/>
    </source>
</evidence>
<gene>
    <name evidence="2" type="ORF">P0047E11.6</name>
    <name evidence="1" type="ORF">P0454A11.25</name>
</gene>